<comment type="caution">
    <text evidence="1">The sequence shown here is derived from an EMBL/GenBank/DDBJ whole genome shotgun (WGS) entry which is preliminary data.</text>
</comment>
<accession>A0AAV4IGR5</accession>
<keyword evidence="2" id="KW-1185">Reference proteome</keyword>
<evidence type="ECO:0000313" key="2">
    <source>
        <dbReference type="Proteomes" id="UP000762676"/>
    </source>
</evidence>
<reference evidence="1 2" key="1">
    <citation type="journal article" date="2021" name="Elife">
        <title>Chloroplast acquisition without the gene transfer in kleptoplastic sea slugs, Plakobranchus ocellatus.</title>
        <authorList>
            <person name="Maeda T."/>
            <person name="Takahashi S."/>
            <person name="Yoshida T."/>
            <person name="Shimamura S."/>
            <person name="Takaki Y."/>
            <person name="Nagai Y."/>
            <person name="Toyoda A."/>
            <person name="Suzuki Y."/>
            <person name="Arimoto A."/>
            <person name="Ishii H."/>
            <person name="Satoh N."/>
            <person name="Nishiyama T."/>
            <person name="Hasebe M."/>
            <person name="Maruyama T."/>
            <person name="Minagawa J."/>
            <person name="Obokata J."/>
            <person name="Shigenobu S."/>
        </authorList>
    </citation>
    <scope>NUCLEOTIDE SEQUENCE [LARGE SCALE GENOMIC DNA]</scope>
</reference>
<evidence type="ECO:0008006" key="3">
    <source>
        <dbReference type="Google" id="ProtNLM"/>
    </source>
</evidence>
<proteinExistence type="predicted"/>
<evidence type="ECO:0000313" key="1">
    <source>
        <dbReference type="EMBL" id="GFS08770.1"/>
    </source>
</evidence>
<name>A0AAV4IGR5_9GAST</name>
<organism evidence="1 2">
    <name type="scientific">Elysia marginata</name>
    <dbReference type="NCBI Taxonomy" id="1093978"/>
    <lineage>
        <taxon>Eukaryota</taxon>
        <taxon>Metazoa</taxon>
        <taxon>Spiralia</taxon>
        <taxon>Lophotrochozoa</taxon>
        <taxon>Mollusca</taxon>
        <taxon>Gastropoda</taxon>
        <taxon>Heterobranchia</taxon>
        <taxon>Euthyneura</taxon>
        <taxon>Panpulmonata</taxon>
        <taxon>Sacoglossa</taxon>
        <taxon>Placobranchoidea</taxon>
        <taxon>Plakobranchidae</taxon>
        <taxon>Elysia</taxon>
    </lineage>
</organism>
<gene>
    <name evidence="1" type="ORF">ElyMa_001282400</name>
</gene>
<protein>
    <recommendedName>
        <fullName evidence="3">PHR domain-containing protein</fullName>
    </recommendedName>
</protein>
<sequence>MVGDIIICCASTTRIRLFHVEVKTDIESVPSACGGQSQNPLRLSFSGAGYVQRTGNQISRDNGIYITYDGGCFIEEGGSLGQQSGPEVLF</sequence>
<dbReference type="AlphaFoldDB" id="A0AAV4IGR5"/>
<dbReference type="EMBL" id="BMAT01002537">
    <property type="protein sequence ID" value="GFS08770.1"/>
    <property type="molecule type" value="Genomic_DNA"/>
</dbReference>
<dbReference type="Proteomes" id="UP000762676">
    <property type="component" value="Unassembled WGS sequence"/>
</dbReference>